<gene>
    <name evidence="10" type="ORF">B0A50_08475</name>
</gene>
<proteinExistence type="inferred from homology"/>
<dbReference type="GO" id="GO:0016579">
    <property type="term" value="P:protein deubiquitination"/>
    <property type="evidence" value="ECO:0007669"/>
    <property type="project" value="TreeGrafter"/>
</dbReference>
<dbReference type="Pfam" id="PF01088">
    <property type="entry name" value="Peptidase_C12"/>
    <property type="match status" value="1"/>
</dbReference>
<dbReference type="PROSITE" id="PS00140">
    <property type="entry name" value="UCH_1"/>
    <property type="match status" value="1"/>
</dbReference>
<dbReference type="PROSITE" id="PS52048">
    <property type="entry name" value="UCH_DOMAIN"/>
    <property type="match status" value="1"/>
</dbReference>
<dbReference type="InterPro" id="IPR036959">
    <property type="entry name" value="Peptidase_C12_UCH_sf"/>
</dbReference>
<comment type="caution">
    <text evidence="10">The sequence shown here is derived from an EMBL/GenBank/DDBJ whole genome shotgun (WGS) entry which is preliminary data.</text>
</comment>
<dbReference type="OrthoDB" id="427186at2759"/>
<organism evidence="10 11">
    <name type="scientific">Salinomyces thailandicus</name>
    <dbReference type="NCBI Taxonomy" id="706561"/>
    <lineage>
        <taxon>Eukaryota</taxon>
        <taxon>Fungi</taxon>
        <taxon>Dikarya</taxon>
        <taxon>Ascomycota</taxon>
        <taxon>Pezizomycotina</taxon>
        <taxon>Dothideomycetes</taxon>
        <taxon>Dothideomycetidae</taxon>
        <taxon>Mycosphaerellales</taxon>
        <taxon>Teratosphaeriaceae</taxon>
        <taxon>Salinomyces</taxon>
    </lineage>
</organism>
<comment type="catalytic activity">
    <reaction evidence="1 8">
        <text>Thiol-dependent hydrolysis of ester, thioester, amide, peptide and isopeptide bonds formed by the C-terminal Gly of ubiquitin (a 76-residue protein attached to proteins as an intracellular targeting signal).</text>
        <dbReference type="EC" id="3.4.19.12"/>
    </reaction>
</comment>
<dbReference type="GO" id="GO:0006511">
    <property type="term" value="P:ubiquitin-dependent protein catabolic process"/>
    <property type="evidence" value="ECO:0007669"/>
    <property type="project" value="UniProtKB-UniRule"/>
</dbReference>
<evidence type="ECO:0000256" key="4">
    <source>
        <dbReference type="ARBA" id="ARBA00022786"/>
    </source>
</evidence>
<evidence type="ECO:0000256" key="7">
    <source>
        <dbReference type="PROSITE-ProRule" id="PRU01393"/>
    </source>
</evidence>
<dbReference type="PRINTS" id="PR00707">
    <property type="entry name" value="UBCTHYDRLASE"/>
</dbReference>
<dbReference type="Proteomes" id="UP000308549">
    <property type="component" value="Unassembled WGS sequence"/>
</dbReference>
<dbReference type="EMBL" id="NAJL01000085">
    <property type="protein sequence ID" value="TKA22097.1"/>
    <property type="molecule type" value="Genomic_DNA"/>
</dbReference>
<dbReference type="PANTHER" id="PTHR10589">
    <property type="entry name" value="UBIQUITIN CARBOXYL-TERMINAL HYDROLASE"/>
    <property type="match status" value="1"/>
</dbReference>
<evidence type="ECO:0000256" key="8">
    <source>
        <dbReference type="RuleBase" id="RU361215"/>
    </source>
</evidence>
<comment type="caution">
    <text evidence="7">Lacks conserved residue(s) required for the propagation of feature annotation.</text>
</comment>
<keyword evidence="6 8" id="KW-0788">Thiol protease</keyword>
<dbReference type="InterPro" id="IPR057254">
    <property type="entry name" value="UCH_AS"/>
</dbReference>
<dbReference type="SUPFAM" id="SSF54001">
    <property type="entry name" value="Cysteine proteinases"/>
    <property type="match status" value="1"/>
</dbReference>
<evidence type="ECO:0000259" key="9">
    <source>
        <dbReference type="PROSITE" id="PS52048"/>
    </source>
</evidence>
<evidence type="ECO:0000313" key="10">
    <source>
        <dbReference type="EMBL" id="TKA22097.1"/>
    </source>
</evidence>
<evidence type="ECO:0000313" key="11">
    <source>
        <dbReference type="Proteomes" id="UP000308549"/>
    </source>
</evidence>
<dbReference type="InterPro" id="IPR038765">
    <property type="entry name" value="Papain-like_cys_pep_sf"/>
</dbReference>
<accession>A0A4U0TK02</accession>
<dbReference type="InterPro" id="IPR001578">
    <property type="entry name" value="Peptidase_C12_UCH"/>
</dbReference>
<dbReference type="GO" id="GO:0004843">
    <property type="term" value="F:cysteine-type deubiquitinase activity"/>
    <property type="evidence" value="ECO:0007669"/>
    <property type="project" value="UniProtKB-EC"/>
</dbReference>
<dbReference type="Gene3D" id="3.40.532.10">
    <property type="entry name" value="Peptidase C12, ubiquitin carboxyl-terminal hydrolase"/>
    <property type="match status" value="1"/>
</dbReference>
<evidence type="ECO:0000256" key="1">
    <source>
        <dbReference type="ARBA" id="ARBA00000707"/>
    </source>
</evidence>
<keyword evidence="11" id="KW-1185">Reference proteome</keyword>
<dbReference type="GO" id="GO:0005737">
    <property type="term" value="C:cytoplasm"/>
    <property type="evidence" value="ECO:0007669"/>
    <property type="project" value="TreeGrafter"/>
</dbReference>
<dbReference type="PANTHER" id="PTHR10589:SF17">
    <property type="entry name" value="UBIQUITIN CARBOXYL-TERMINAL HYDROLASE"/>
    <property type="match status" value="1"/>
</dbReference>
<keyword evidence="5 8" id="KW-0378">Hydrolase</keyword>
<dbReference type="CDD" id="cd09616">
    <property type="entry name" value="Peptidase_C12_UCH_L1_L3"/>
    <property type="match status" value="1"/>
</dbReference>
<dbReference type="EC" id="3.4.19.12" evidence="8"/>
<keyword evidence="3 8" id="KW-0645">Protease</keyword>
<name>A0A4U0TK02_9PEZI</name>
<evidence type="ECO:0000256" key="2">
    <source>
        <dbReference type="ARBA" id="ARBA00009326"/>
    </source>
</evidence>
<comment type="similarity">
    <text evidence="2 7 8">Belongs to the peptidase C12 family.</text>
</comment>
<sequence>MTDPPTPGVYYSATGKKTFVPLENNPAVFTSLIHHLGVSPALTFHDIYSLTDPALLSLVPRPTHALIFISPSKVYHRVRSHDADGKELRDAGSGPDENVMWFKQTIGNACGLIALLHAVANGSAREFVKAGSALEGILQAAEPLKPVERARLLYDSVALERAHMAVAVQGDTVAPIAAEHVGYHFICFVKGRDGHLWELEGGWEGPIDRGVLREGEDVLSERALEAGVRRYVRAAEGNVDFSVVALAGEMEE</sequence>
<protein>
    <recommendedName>
        <fullName evidence="8">Ubiquitin carboxyl-terminal hydrolase</fullName>
        <ecNumber evidence="8">3.4.19.12</ecNumber>
    </recommendedName>
</protein>
<feature type="domain" description="UCH catalytic" evidence="9">
    <location>
        <begin position="18"/>
        <end position="248"/>
    </location>
</feature>
<evidence type="ECO:0000256" key="5">
    <source>
        <dbReference type="ARBA" id="ARBA00022801"/>
    </source>
</evidence>
<keyword evidence="4 8" id="KW-0833">Ubl conjugation pathway</keyword>
<dbReference type="AlphaFoldDB" id="A0A4U0TK02"/>
<reference evidence="10 11" key="1">
    <citation type="submission" date="2017-03" db="EMBL/GenBank/DDBJ databases">
        <title>Genomes of endolithic fungi from Antarctica.</title>
        <authorList>
            <person name="Coleine C."/>
            <person name="Masonjones S."/>
            <person name="Stajich J.E."/>
        </authorList>
    </citation>
    <scope>NUCLEOTIDE SEQUENCE [LARGE SCALE GENOMIC DNA]</scope>
    <source>
        <strain evidence="10 11">CCFEE 6315</strain>
    </source>
</reference>
<evidence type="ECO:0000256" key="3">
    <source>
        <dbReference type="ARBA" id="ARBA00022670"/>
    </source>
</evidence>
<evidence type="ECO:0000256" key="6">
    <source>
        <dbReference type="ARBA" id="ARBA00022807"/>
    </source>
</evidence>